<proteinExistence type="predicted"/>
<dbReference type="Proteomes" id="UP000676336">
    <property type="component" value="Unassembled WGS sequence"/>
</dbReference>
<dbReference type="Pfam" id="PF11913">
    <property type="entry name" value="DUF3431"/>
    <property type="match status" value="1"/>
</dbReference>
<gene>
    <name evidence="1" type="ORF">SMN809_LOCUS83089</name>
</gene>
<organism evidence="1 2">
    <name type="scientific">Rotaria magnacalcarata</name>
    <dbReference type="NCBI Taxonomy" id="392030"/>
    <lineage>
        <taxon>Eukaryota</taxon>
        <taxon>Metazoa</taxon>
        <taxon>Spiralia</taxon>
        <taxon>Gnathifera</taxon>
        <taxon>Rotifera</taxon>
        <taxon>Eurotatoria</taxon>
        <taxon>Bdelloidea</taxon>
        <taxon>Philodinida</taxon>
        <taxon>Philodinidae</taxon>
        <taxon>Rotaria</taxon>
    </lineage>
</organism>
<dbReference type="EMBL" id="CAJOBI010354151">
    <property type="protein sequence ID" value="CAF5222964.1"/>
    <property type="molecule type" value="Genomic_DNA"/>
</dbReference>
<dbReference type="AlphaFoldDB" id="A0A8S3K2J2"/>
<evidence type="ECO:0000313" key="1">
    <source>
        <dbReference type="EMBL" id="CAF5222964.1"/>
    </source>
</evidence>
<comment type="caution">
    <text evidence="1">The sequence shown here is derived from an EMBL/GenBank/DDBJ whole genome shotgun (WGS) entry which is preliminary data.</text>
</comment>
<evidence type="ECO:0000313" key="2">
    <source>
        <dbReference type="Proteomes" id="UP000676336"/>
    </source>
</evidence>
<dbReference type="InterPro" id="IPR021838">
    <property type="entry name" value="DUF3431"/>
</dbReference>
<reference evidence="1" key="1">
    <citation type="submission" date="2021-02" db="EMBL/GenBank/DDBJ databases">
        <authorList>
            <person name="Nowell W R."/>
        </authorList>
    </citation>
    <scope>NUCLEOTIDE SEQUENCE</scope>
</reference>
<accession>A0A8S3K2J2</accession>
<name>A0A8S3K2J2_9BILA</name>
<sequence>MARCLQQEVCPPPPRGIRAHCCETFLAKIEAILRHPKIFYSNIANYILASRYSDVLTSRTLEYTWHVIIGELAHIYYKICDIFLCNSTVSISVPVSNKRNKN</sequence>
<protein>
    <submittedName>
        <fullName evidence="1">Uncharacterized protein</fullName>
    </submittedName>
</protein>